<evidence type="ECO:0000256" key="9">
    <source>
        <dbReference type="ARBA" id="ARBA00048605"/>
    </source>
</evidence>
<evidence type="ECO:0000256" key="7">
    <source>
        <dbReference type="ARBA" id="ARBA00023157"/>
    </source>
</evidence>
<comment type="similarity">
    <text evidence="3 10">Belongs to the glycosyl hydrolase 47 family.</text>
</comment>
<name>A0A699YLP2_HAELA</name>
<comment type="caution">
    <text evidence="11">The sequence shown here is derived from an EMBL/GenBank/DDBJ whole genome shotgun (WGS) entry which is preliminary data.</text>
</comment>
<comment type="pathway">
    <text evidence="2">Protein modification; protein glycosylation.</text>
</comment>
<dbReference type="GO" id="GO:0005509">
    <property type="term" value="F:calcium ion binding"/>
    <property type="evidence" value="ECO:0007669"/>
    <property type="project" value="InterPro"/>
</dbReference>
<dbReference type="GO" id="GO:0005975">
    <property type="term" value="P:carbohydrate metabolic process"/>
    <property type="evidence" value="ECO:0007669"/>
    <property type="project" value="InterPro"/>
</dbReference>
<comment type="cofactor">
    <cofactor evidence="1">
        <name>Ca(2+)</name>
        <dbReference type="ChEBI" id="CHEBI:29108"/>
    </cofactor>
</comment>
<dbReference type="PANTHER" id="PTHR11742:SF55">
    <property type="entry name" value="ENDOPLASMIC RETICULUM MANNOSYL-OLIGOSACCHARIDE 1,2-ALPHA-MANNOSIDASE"/>
    <property type="match status" value="1"/>
</dbReference>
<evidence type="ECO:0000256" key="3">
    <source>
        <dbReference type="ARBA" id="ARBA00007658"/>
    </source>
</evidence>
<dbReference type="GO" id="GO:0005802">
    <property type="term" value="C:trans-Golgi network"/>
    <property type="evidence" value="ECO:0007669"/>
    <property type="project" value="TreeGrafter"/>
</dbReference>
<evidence type="ECO:0000256" key="5">
    <source>
        <dbReference type="ARBA" id="ARBA00022801"/>
    </source>
</evidence>
<evidence type="ECO:0000256" key="1">
    <source>
        <dbReference type="ARBA" id="ARBA00001913"/>
    </source>
</evidence>
<dbReference type="GO" id="GO:0005768">
    <property type="term" value="C:endosome"/>
    <property type="evidence" value="ECO:0007669"/>
    <property type="project" value="TreeGrafter"/>
</dbReference>
<dbReference type="GO" id="GO:0005783">
    <property type="term" value="C:endoplasmic reticulum"/>
    <property type="evidence" value="ECO:0007669"/>
    <property type="project" value="TreeGrafter"/>
</dbReference>
<dbReference type="Gene3D" id="1.50.10.10">
    <property type="match status" value="1"/>
</dbReference>
<dbReference type="InterPro" id="IPR012341">
    <property type="entry name" value="6hp_glycosidase-like_sf"/>
</dbReference>
<organism evidence="11 12">
    <name type="scientific">Haematococcus lacustris</name>
    <name type="common">Green alga</name>
    <name type="synonym">Haematococcus pluvialis</name>
    <dbReference type="NCBI Taxonomy" id="44745"/>
    <lineage>
        <taxon>Eukaryota</taxon>
        <taxon>Viridiplantae</taxon>
        <taxon>Chlorophyta</taxon>
        <taxon>core chlorophytes</taxon>
        <taxon>Chlorophyceae</taxon>
        <taxon>CS clade</taxon>
        <taxon>Chlamydomonadales</taxon>
        <taxon>Haematococcaceae</taxon>
        <taxon>Haematococcus</taxon>
    </lineage>
</organism>
<dbReference type="InterPro" id="IPR050749">
    <property type="entry name" value="Glycosyl_Hydrolase_47"/>
</dbReference>
<dbReference type="GO" id="GO:0016020">
    <property type="term" value="C:membrane"/>
    <property type="evidence" value="ECO:0007669"/>
    <property type="project" value="InterPro"/>
</dbReference>
<evidence type="ECO:0000256" key="10">
    <source>
        <dbReference type="RuleBase" id="RU361193"/>
    </source>
</evidence>
<keyword evidence="10" id="KW-0326">Glycosidase</keyword>
<evidence type="ECO:0000256" key="6">
    <source>
        <dbReference type="ARBA" id="ARBA00022837"/>
    </source>
</evidence>
<evidence type="ECO:0000256" key="4">
    <source>
        <dbReference type="ARBA" id="ARBA00022723"/>
    </source>
</evidence>
<accession>A0A699YLP2</accession>
<keyword evidence="7" id="KW-1015">Disulfide bond</keyword>
<keyword evidence="6" id="KW-0106">Calcium</keyword>
<comment type="catalytic activity">
    <reaction evidence="8">
        <text>N(4)-(alpha-D-Man-(1-&gt;2)-alpha-D-Man-(1-&gt;2)-alpha-D-Man-(1-&gt;3)-[alpha-D-Man-(1-&gt;3)-[alpha-D-Man-(1-&gt;2)-alpha-D-Man-(1-&gt;6)]-alpha-D-Man-(1-&gt;6)]-beta-D-Man-(1-&gt;4)-beta-D-GlcNAc-(1-&gt;4)-beta-D-GlcNAc)-L-asparaginyl-[protein] (N-glucan mannose isomer 8A1,2,3B1,3) + 3 H2O = N(4)-(alpha-D-Man-(1-&gt;3)-[alpha-D-Man-(1-&gt;3)-[alpha-D-Man-(1-&gt;6)]-alpha-D-Man-(1-&gt;6)]-beta-D-Man-(1-&gt;4)-beta-D-GlcNAc-(1-&gt;4)-beta-D-GlcNAc)-L-asparaginyl-[protein] (N-glucan mannose isomer 5A1,2) + 3 beta-D-mannose</text>
        <dbReference type="Rhea" id="RHEA:56028"/>
        <dbReference type="Rhea" id="RHEA-COMP:14358"/>
        <dbReference type="Rhea" id="RHEA-COMP:14367"/>
        <dbReference type="ChEBI" id="CHEBI:15377"/>
        <dbReference type="ChEBI" id="CHEBI:28563"/>
        <dbReference type="ChEBI" id="CHEBI:59087"/>
        <dbReference type="ChEBI" id="CHEBI:60628"/>
        <dbReference type="EC" id="3.2.1.113"/>
    </reaction>
</comment>
<dbReference type="InterPro" id="IPR001382">
    <property type="entry name" value="Glyco_hydro_47"/>
</dbReference>
<evidence type="ECO:0000313" key="12">
    <source>
        <dbReference type="Proteomes" id="UP000485058"/>
    </source>
</evidence>
<reference evidence="11 12" key="1">
    <citation type="submission" date="2020-02" db="EMBL/GenBank/DDBJ databases">
        <title>Draft genome sequence of Haematococcus lacustris strain NIES-144.</title>
        <authorList>
            <person name="Morimoto D."/>
            <person name="Nakagawa S."/>
            <person name="Yoshida T."/>
            <person name="Sawayama S."/>
        </authorList>
    </citation>
    <scope>NUCLEOTIDE SEQUENCE [LARGE SCALE GENOMIC DNA]</scope>
    <source>
        <strain evidence="11 12">NIES-144</strain>
    </source>
</reference>
<evidence type="ECO:0000313" key="11">
    <source>
        <dbReference type="EMBL" id="GFH07754.1"/>
    </source>
</evidence>
<keyword evidence="5 10" id="KW-0378">Hydrolase</keyword>
<comment type="catalytic activity">
    <reaction evidence="9">
        <text>N(4)-(alpha-D-Man-(1-&gt;2)-alpha-D-Man-(1-&gt;2)-alpha-D-Man-(1-&gt;3)-[alpha-D-Man-(1-&gt;2)-alpha-D-Man-(1-&gt;3)-[alpha-D-Man-(1-&gt;2)-alpha-D-Man-(1-&gt;6)]-alpha-D-Man-(1-&gt;6)]-beta-D-Man-(1-&gt;4)-beta-D-GlcNAc-(1-&gt;4)-beta-D-GlcNAc)-L-asparaginyl-[protein] (N-glucan mannose isomer 9A1,2,3B1,2,3) + 4 H2O = N(4)-(alpha-D-Man-(1-&gt;3)-[alpha-D-Man-(1-&gt;3)-[alpha-D-Man-(1-&gt;6)]-alpha-D-Man-(1-&gt;6)]-beta-D-Man-(1-&gt;4)-beta-D-GlcNAc-(1-&gt;4)-beta-D-GlcNAc)-L-asparaginyl-[protein] (N-glucan mannose isomer 5A1,2) + 4 beta-D-mannose</text>
        <dbReference type="Rhea" id="RHEA:56008"/>
        <dbReference type="Rhea" id="RHEA-COMP:14356"/>
        <dbReference type="Rhea" id="RHEA-COMP:14367"/>
        <dbReference type="ChEBI" id="CHEBI:15377"/>
        <dbReference type="ChEBI" id="CHEBI:28563"/>
        <dbReference type="ChEBI" id="CHEBI:59087"/>
        <dbReference type="ChEBI" id="CHEBI:139493"/>
        <dbReference type="EC" id="3.2.1.113"/>
    </reaction>
</comment>
<dbReference type="PANTHER" id="PTHR11742">
    <property type="entry name" value="MANNOSYL-OLIGOSACCHARIDE ALPHA-1,2-MANNOSIDASE-RELATED"/>
    <property type="match status" value="1"/>
</dbReference>
<evidence type="ECO:0000256" key="8">
    <source>
        <dbReference type="ARBA" id="ARBA00047669"/>
    </source>
</evidence>
<keyword evidence="12" id="KW-1185">Reference proteome</keyword>
<keyword evidence="4" id="KW-0479">Metal-binding</keyword>
<dbReference type="EC" id="3.2.1.-" evidence="10"/>
<dbReference type="GO" id="GO:0004571">
    <property type="term" value="F:mannosyl-oligosaccharide 1,2-alpha-mannosidase activity"/>
    <property type="evidence" value="ECO:0007669"/>
    <property type="project" value="UniProtKB-EC"/>
</dbReference>
<dbReference type="Pfam" id="PF01532">
    <property type="entry name" value="Glyco_hydro_47"/>
    <property type="match status" value="1"/>
</dbReference>
<dbReference type="AlphaFoldDB" id="A0A699YLP2"/>
<feature type="non-terminal residue" evidence="11">
    <location>
        <position position="1"/>
    </location>
</feature>
<gene>
    <name evidence="11" type="ORF">HaLaN_02603</name>
</gene>
<dbReference type="EMBL" id="BLLF01000113">
    <property type="protein sequence ID" value="GFH07754.1"/>
    <property type="molecule type" value="Genomic_DNA"/>
</dbReference>
<sequence length="172" mass="18965">MITSALLRRQHAWGRDELVGRGESRDWLHLKSTIIDSLDTLKLMGLQTQYKRGLDHVLMHLDLYALPFHEVSVFETTIRILGGLLSAFHLSRDVGLLTKAVQLGEMLLPAFNTSLGVALPNLMIPKDLPVELDLWRLPACVQAMQGVKQGGSTVIAAVGSLSLEFSTLSHLT</sequence>
<feature type="non-terminal residue" evidence="11">
    <location>
        <position position="172"/>
    </location>
</feature>
<dbReference type="SUPFAM" id="SSF48225">
    <property type="entry name" value="Seven-hairpin glycosidases"/>
    <property type="match status" value="1"/>
</dbReference>
<dbReference type="Proteomes" id="UP000485058">
    <property type="component" value="Unassembled WGS sequence"/>
</dbReference>
<dbReference type="PRINTS" id="PR00747">
    <property type="entry name" value="GLYHDRLASE47"/>
</dbReference>
<dbReference type="InterPro" id="IPR036026">
    <property type="entry name" value="Seven-hairpin_glycosidases"/>
</dbReference>
<evidence type="ECO:0000256" key="2">
    <source>
        <dbReference type="ARBA" id="ARBA00004922"/>
    </source>
</evidence>
<protein>
    <recommendedName>
        <fullName evidence="10">alpha-1,2-Mannosidase</fullName>
        <ecNumber evidence="10">3.2.1.-</ecNumber>
    </recommendedName>
</protein>
<proteinExistence type="inferred from homology"/>